<evidence type="ECO:0000313" key="4">
    <source>
        <dbReference type="Proteomes" id="UP000289465"/>
    </source>
</evidence>
<dbReference type="SMART" id="SM00530">
    <property type="entry name" value="HTH_XRE"/>
    <property type="match status" value="1"/>
</dbReference>
<feature type="compositionally biased region" description="Pro residues" evidence="1">
    <location>
        <begin position="90"/>
        <end position="106"/>
    </location>
</feature>
<dbReference type="GO" id="GO:0003677">
    <property type="term" value="F:DNA binding"/>
    <property type="evidence" value="ECO:0007669"/>
    <property type="project" value="InterPro"/>
</dbReference>
<dbReference type="Proteomes" id="UP000289465">
    <property type="component" value="Unassembled WGS sequence"/>
</dbReference>
<reference evidence="3 4" key="1">
    <citation type="submission" date="2018-07" db="EMBL/GenBank/DDBJ databases">
        <authorList>
            <person name="Peeters C."/>
        </authorList>
    </citation>
    <scope>NUCLEOTIDE SEQUENCE [LARGE SCALE GENOMIC DNA]</scope>
    <source>
        <strain evidence="3 4">LMG 30378</strain>
    </source>
</reference>
<dbReference type="PROSITE" id="PS50943">
    <property type="entry name" value="HTH_CROC1"/>
    <property type="match status" value="1"/>
</dbReference>
<evidence type="ECO:0000259" key="2">
    <source>
        <dbReference type="PROSITE" id="PS50943"/>
    </source>
</evidence>
<proteinExistence type="predicted"/>
<accession>A0A446CUS3</accession>
<dbReference type="OrthoDB" id="9034362at2"/>
<evidence type="ECO:0000313" key="3">
    <source>
        <dbReference type="EMBL" id="SSW71624.1"/>
    </source>
</evidence>
<dbReference type="InterPro" id="IPR010982">
    <property type="entry name" value="Lambda_DNA-bd_dom_sf"/>
</dbReference>
<gene>
    <name evidence="3" type="ORF">AVE30378_04653</name>
</gene>
<sequence length="150" mass="16548">MKTFSDRLKHARLLRGHTQKALARLARLSQSAIGSYETGLRHSSRSARKLAQVLKVEAEWLETGKGPMELPMGGYDLSDTLPATGVAESPPRPSGRPRPMAPWPYPNISPAQFESLTADERIVLEAMTLAFIEKSTQVRRSAKPRARKAG</sequence>
<protein>
    <recommendedName>
        <fullName evidence="2">HTH cro/C1-type domain-containing protein</fullName>
    </recommendedName>
</protein>
<dbReference type="RefSeq" id="WP_129244122.1">
    <property type="nucleotide sequence ID" value="NZ_UFQC01000030.1"/>
</dbReference>
<dbReference type="SUPFAM" id="SSF47413">
    <property type="entry name" value="lambda repressor-like DNA-binding domains"/>
    <property type="match status" value="1"/>
</dbReference>
<organism evidence="3 4">
    <name type="scientific">Achromobacter veterisilvae</name>
    <dbReference type="NCBI Taxonomy" id="2069367"/>
    <lineage>
        <taxon>Bacteria</taxon>
        <taxon>Pseudomonadati</taxon>
        <taxon>Pseudomonadota</taxon>
        <taxon>Betaproteobacteria</taxon>
        <taxon>Burkholderiales</taxon>
        <taxon>Alcaligenaceae</taxon>
        <taxon>Achromobacter</taxon>
    </lineage>
</organism>
<dbReference type="InterPro" id="IPR001387">
    <property type="entry name" value="Cro/C1-type_HTH"/>
</dbReference>
<name>A0A446CUS3_9BURK</name>
<evidence type="ECO:0000256" key="1">
    <source>
        <dbReference type="SAM" id="MobiDB-lite"/>
    </source>
</evidence>
<dbReference type="CDD" id="cd00093">
    <property type="entry name" value="HTH_XRE"/>
    <property type="match status" value="1"/>
</dbReference>
<feature type="domain" description="HTH cro/C1-type" evidence="2">
    <location>
        <begin position="8"/>
        <end position="61"/>
    </location>
</feature>
<dbReference type="AlphaFoldDB" id="A0A446CUS3"/>
<dbReference type="Gene3D" id="1.10.260.40">
    <property type="entry name" value="lambda repressor-like DNA-binding domains"/>
    <property type="match status" value="1"/>
</dbReference>
<dbReference type="EMBL" id="UFQC01000030">
    <property type="protein sequence ID" value="SSW71624.1"/>
    <property type="molecule type" value="Genomic_DNA"/>
</dbReference>
<dbReference type="Pfam" id="PF01381">
    <property type="entry name" value="HTH_3"/>
    <property type="match status" value="1"/>
</dbReference>
<feature type="region of interest" description="Disordered" evidence="1">
    <location>
        <begin position="69"/>
        <end position="106"/>
    </location>
</feature>